<evidence type="ECO:0000313" key="1">
    <source>
        <dbReference type="EMBL" id="KAG0447350.1"/>
    </source>
</evidence>
<dbReference type="Proteomes" id="UP000639772">
    <property type="component" value="Unassembled WGS sequence"/>
</dbReference>
<dbReference type="EMBL" id="JADCNM010000468">
    <property type="protein sequence ID" value="KAG0447350.1"/>
    <property type="molecule type" value="Genomic_DNA"/>
</dbReference>
<evidence type="ECO:0000313" key="2">
    <source>
        <dbReference type="Proteomes" id="UP000639772"/>
    </source>
</evidence>
<dbReference type="AlphaFoldDB" id="A0A835P5J6"/>
<organism evidence="1 2">
    <name type="scientific">Vanilla planifolia</name>
    <name type="common">Vanilla</name>
    <dbReference type="NCBI Taxonomy" id="51239"/>
    <lineage>
        <taxon>Eukaryota</taxon>
        <taxon>Viridiplantae</taxon>
        <taxon>Streptophyta</taxon>
        <taxon>Embryophyta</taxon>
        <taxon>Tracheophyta</taxon>
        <taxon>Spermatophyta</taxon>
        <taxon>Magnoliopsida</taxon>
        <taxon>Liliopsida</taxon>
        <taxon>Asparagales</taxon>
        <taxon>Orchidaceae</taxon>
        <taxon>Vanilloideae</taxon>
        <taxon>Vanilleae</taxon>
        <taxon>Vanilla</taxon>
    </lineage>
</organism>
<name>A0A835P5J6_VANPL</name>
<reference evidence="1 2" key="1">
    <citation type="journal article" date="2020" name="Nat. Food">
        <title>A phased Vanilla planifolia genome enables genetic improvement of flavour and production.</title>
        <authorList>
            <person name="Hasing T."/>
            <person name="Tang H."/>
            <person name="Brym M."/>
            <person name="Khazi F."/>
            <person name="Huang T."/>
            <person name="Chambers A.H."/>
        </authorList>
    </citation>
    <scope>NUCLEOTIDE SEQUENCE [LARGE SCALE GENOMIC DNA]</scope>
    <source>
        <tissue evidence="1">Leaf</tissue>
    </source>
</reference>
<gene>
    <name evidence="1" type="ORF">HPP92_028377</name>
</gene>
<protein>
    <submittedName>
        <fullName evidence="1">Uncharacterized protein</fullName>
    </submittedName>
</protein>
<proteinExistence type="predicted"/>
<accession>A0A835P5J6</accession>
<comment type="caution">
    <text evidence="1">The sequence shown here is derived from an EMBL/GenBank/DDBJ whole genome shotgun (WGS) entry which is preliminary data.</text>
</comment>
<dbReference type="OrthoDB" id="1709186at2759"/>
<sequence>MGWKNIYKRRVKVFAVALMIYLDYKAVQKKVKWSSKEKADALWEKTHEQNATRLQSDNRAGRFVGKVSNICPLEQMYFQRPIYFSSGSCKTLFLPVLSKRFTKQ</sequence>